<evidence type="ECO:0000256" key="4">
    <source>
        <dbReference type="ARBA" id="ARBA00022598"/>
    </source>
</evidence>
<evidence type="ECO:0000256" key="11">
    <source>
        <dbReference type="ARBA" id="ARBA00029823"/>
    </source>
</evidence>
<dbReference type="FunFam" id="3.30.1330.10:FF:000007">
    <property type="entry name" value="Phosphoribosylformylglycinamidine synthase, putative"/>
    <property type="match status" value="1"/>
</dbReference>
<evidence type="ECO:0000256" key="10">
    <source>
        <dbReference type="ARBA" id="ARBA00022962"/>
    </source>
</evidence>
<dbReference type="InterPro" id="IPR010918">
    <property type="entry name" value="PurM-like_C_dom"/>
</dbReference>
<dbReference type="SMART" id="SM01211">
    <property type="entry name" value="GATase_5"/>
    <property type="match status" value="1"/>
</dbReference>
<keyword evidence="7" id="KW-0658">Purine biosynthesis</keyword>
<dbReference type="InterPro" id="IPR036676">
    <property type="entry name" value="PurM-like_C_sf"/>
</dbReference>
<keyword evidence="9" id="KW-0460">Magnesium</keyword>
<evidence type="ECO:0000256" key="7">
    <source>
        <dbReference type="ARBA" id="ARBA00022755"/>
    </source>
</evidence>
<dbReference type="PANTHER" id="PTHR10099">
    <property type="entry name" value="PHOSPHORIBOSYLFORMYLGLYCINAMIDINE SYNTHASE"/>
    <property type="match status" value="1"/>
</dbReference>
<dbReference type="NCBIfam" id="NF003672">
    <property type="entry name" value="PRK05297.1"/>
    <property type="match status" value="1"/>
</dbReference>
<dbReference type="CDD" id="cd02204">
    <property type="entry name" value="PurL_repeat2"/>
    <property type="match status" value="1"/>
</dbReference>
<evidence type="ECO:0000259" key="14">
    <source>
        <dbReference type="Pfam" id="PF22689"/>
    </source>
</evidence>
<reference evidence="15" key="1">
    <citation type="submission" date="2020-04" db="EMBL/GenBank/DDBJ databases">
        <authorList>
            <person name="Alioto T."/>
            <person name="Alioto T."/>
            <person name="Gomez Garrido J."/>
        </authorList>
    </citation>
    <scope>NUCLEOTIDE SEQUENCE</scope>
    <source>
        <strain evidence="15">A484AB</strain>
    </source>
</reference>
<sequence>CTWRDGKIVLKESENEANGDMNGVEAKKAKKRDPVDIELDVVLGKMPRKEFKMNRIKPTLLPLQLDPKLTVREALERVLRLPSVASKRYLTNKVDRSVTGLIAQQQCVGPLHTPVADVAVTSLSYIGALGAATAIGEQPIKMLVDPCAGARMCLGEALTNLIFAQITELKDIKCSANWMWPAKLPGEGVALYDACRAVCDAMTSLGVAIDGGKDSLSMAARVSDETVKAPGSLVVSVYAPCPDITATVTPDLKNFEGKGSILYVKLDKEHCRLGGSALAQVFNQIGDVSPDLDEPEMLSKCFAVTQDLMSKRVISSGHDVSDGGLITTLLEMAFSGNCGISIDIKSSEIVRPNEDVNMALYLLFGEELGIVLEVLDENVNTVCQAYTEAGLICNKIGYTGIPGQEGIIKVSVNDGVVLKDKMTSLRDVWEATSFQLARLQSNPKCVVVEESNLSTRKAPPYSLSFTPSKTSLRSDEESNRPKVAVIREEGSNGDREMSASLLQVGFEVWDVNMQDICTGQVTLDKFRGIVFVGGFSFADVLGSAKGWAAVSLFNEVCQRELSVFLARKDTFSLGVCNGCQLMGLLGWVGNDSTMAESNNQQGVCFTHNESECFESRFVTVSIQSSDAVMLRGMGGSTMGVWVSHGEGRAQFKNENILNDVLDRNLAPIRYVDDDGAVTMKYPLNPNGSPSGIAALCSDDGRHLAMMPHPERCTMLWQWPWMPEEWKSLECSPWLKMFQNAFDWCNEM</sequence>
<dbReference type="Gene3D" id="3.30.1330.10">
    <property type="entry name" value="PurM-like, N-terminal domain"/>
    <property type="match status" value="1"/>
</dbReference>
<dbReference type="OrthoDB" id="6666987at2759"/>
<comment type="caution">
    <text evidence="15">The sequence shown here is derived from an EMBL/GenBank/DDBJ whole genome shotgun (WGS) entry which is preliminary data.</text>
</comment>
<dbReference type="Gene3D" id="3.90.650.10">
    <property type="entry name" value="PurM-like C-terminal domain"/>
    <property type="match status" value="1"/>
</dbReference>
<keyword evidence="4" id="KW-0436">Ligase</keyword>
<evidence type="ECO:0000256" key="3">
    <source>
        <dbReference type="ARBA" id="ARBA00012747"/>
    </source>
</evidence>
<evidence type="ECO:0000256" key="12">
    <source>
        <dbReference type="ARBA" id="ARBA00032632"/>
    </source>
</evidence>
<dbReference type="EMBL" id="CACRXK020004157">
    <property type="protein sequence ID" value="CAB4001699.1"/>
    <property type="molecule type" value="Genomic_DNA"/>
</dbReference>
<evidence type="ECO:0000313" key="15">
    <source>
        <dbReference type="EMBL" id="CAB4001699.1"/>
    </source>
</evidence>
<dbReference type="InterPro" id="IPR029062">
    <property type="entry name" value="Class_I_gatase-like"/>
</dbReference>
<dbReference type="InterPro" id="IPR036921">
    <property type="entry name" value="PurM-like_N_sf"/>
</dbReference>
<dbReference type="Pfam" id="PF02769">
    <property type="entry name" value="AIRS_C"/>
    <property type="match status" value="1"/>
</dbReference>
<organism evidence="15 16">
    <name type="scientific">Paramuricea clavata</name>
    <name type="common">Red gorgonian</name>
    <name type="synonym">Violescent sea-whip</name>
    <dbReference type="NCBI Taxonomy" id="317549"/>
    <lineage>
        <taxon>Eukaryota</taxon>
        <taxon>Metazoa</taxon>
        <taxon>Cnidaria</taxon>
        <taxon>Anthozoa</taxon>
        <taxon>Octocorallia</taxon>
        <taxon>Malacalcyonacea</taxon>
        <taxon>Plexauridae</taxon>
        <taxon>Paramuricea</taxon>
    </lineage>
</organism>
<dbReference type="PANTHER" id="PTHR10099:SF1">
    <property type="entry name" value="PHOSPHORIBOSYLFORMYLGLYCINAMIDINE SYNTHASE"/>
    <property type="match status" value="1"/>
</dbReference>
<dbReference type="SUPFAM" id="SSF52317">
    <property type="entry name" value="Class I glutamine amidotransferase-like"/>
    <property type="match status" value="1"/>
</dbReference>
<feature type="non-terminal residue" evidence="15">
    <location>
        <position position="1"/>
    </location>
</feature>
<dbReference type="PROSITE" id="PS51273">
    <property type="entry name" value="GATASE_TYPE_1"/>
    <property type="match status" value="1"/>
</dbReference>
<dbReference type="Gene3D" id="3.40.50.880">
    <property type="match status" value="1"/>
</dbReference>
<accession>A0A6S7HBT9</accession>
<dbReference type="InterPro" id="IPR055181">
    <property type="entry name" value="FGAR-AT_PurM_N-like"/>
</dbReference>
<dbReference type="Pfam" id="PF13507">
    <property type="entry name" value="GATase_5"/>
    <property type="match status" value="1"/>
</dbReference>
<dbReference type="GO" id="GO:0005737">
    <property type="term" value="C:cytoplasm"/>
    <property type="evidence" value="ECO:0007669"/>
    <property type="project" value="TreeGrafter"/>
</dbReference>
<comment type="similarity">
    <text evidence="2">In the N-terminal section; belongs to the FGAMS family.</text>
</comment>
<evidence type="ECO:0000256" key="2">
    <source>
        <dbReference type="ARBA" id="ARBA00008608"/>
    </source>
</evidence>
<proteinExistence type="inferred from homology"/>
<dbReference type="GO" id="GO:0004642">
    <property type="term" value="F:phosphoribosylformylglycinamidine synthase activity"/>
    <property type="evidence" value="ECO:0007669"/>
    <property type="project" value="UniProtKB-EC"/>
</dbReference>
<evidence type="ECO:0000256" key="8">
    <source>
        <dbReference type="ARBA" id="ARBA00022840"/>
    </source>
</evidence>
<gene>
    <name evidence="15" type="ORF">PACLA_8A026879</name>
</gene>
<evidence type="ECO:0000256" key="6">
    <source>
        <dbReference type="ARBA" id="ARBA00022741"/>
    </source>
</evidence>
<dbReference type="GO" id="GO:0046872">
    <property type="term" value="F:metal ion binding"/>
    <property type="evidence" value="ECO:0007669"/>
    <property type="project" value="UniProtKB-KW"/>
</dbReference>
<dbReference type="Pfam" id="PF22689">
    <property type="entry name" value="FGAR-AT_PurM_N-like"/>
    <property type="match status" value="1"/>
</dbReference>
<dbReference type="GO" id="GO:0006164">
    <property type="term" value="P:purine nucleotide biosynthetic process"/>
    <property type="evidence" value="ECO:0007669"/>
    <property type="project" value="UniProtKB-KW"/>
</dbReference>
<feature type="domain" description="PurM-like C-terminal" evidence="13">
    <location>
        <begin position="272"/>
        <end position="399"/>
    </location>
</feature>
<evidence type="ECO:0000256" key="5">
    <source>
        <dbReference type="ARBA" id="ARBA00022723"/>
    </source>
</evidence>
<dbReference type="Proteomes" id="UP001152795">
    <property type="component" value="Unassembled WGS sequence"/>
</dbReference>
<protein>
    <recommendedName>
        <fullName evidence="3">phosphoribosylformylglycinamidine synthase</fullName>
        <ecNumber evidence="3">6.3.5.3</ecNumber>
    </recommendedName>
    <alternativeName>
        <fullName evidence="12">Formylglycinamide ribonucleotide amidotransferase</fullName>
    </alternativeName>
    <alternativeName>
        <fullName evidence="11">Formylglycinamide ribotide amidotransferase</fullName>
    </alternativeName>
</protein>
<name>A0A6S7HBT9_PARCT</name>
<dbReference type="GO" id="GO:0005524">
    <property type="term" value="F:ATP binding"/>
    <property type="evidence" value="ECO:0007669"/>
    <property type="project" value="UniProtKB-KW"/>
</dbReference>
<evidence type="ECO:0000256" key="1">
    <source>
        <dbReference type="ARBA" id="ARBA00004920"/>
    </source>
</evidence>
<keyword evidence="5" id="KW-0479">Metal-binding</keyword>
<evidence type="ECO:0000259" key="13">
    <source>
        <dbReference type="Pfam" id="PF02769"/>
    </source>
</evidence>
<keyword evidence="10" id="KW-0315">Glutamine amidotransferase</keyword>
<feature type="domain" description="FGAR-AT PurM N-terminal-like" evidence="14">
    <location>
        <begin position="86"/>
        <end position="240"/>
    </location>
</feature>
<dbReference type="SUPFAM" id="SSF55326">
    <property type="entry name" value="PurM N-terminal domain-like"/>
    <property type="match status" value="1"/>
</dbReference>
<dbReference type="EC" id="6.3.5.3" evidence="3"/>
<keyword evidence="8" id="KW-0067">ATP-binding</keyword>
<dbReference type="AlphaFoldDB" id="A0A6S7HBT9"/>
<comment type="pathway">
    <text evidence="1">Purine metabolism; IMP biosynthesis via de novo pathway; 5-amino-1-(5-phospho-D-ribosyl)imidazole from N(2)-formyl-N(1)-(5-phospho-D-ribosyl)glycinamide: step 1/2.</text>
</comment>
<dbReference type="SUPFAM" id="SSF56042">
    <property type="entry name" value="PurM C-terminal domain-like"/>
    <property type="match status" value="1"/>
</dbReference>
<dbReference type="CDD" id="cd01740">
    <property type="entry name" value="GATase1_FGAR_AT"/>
    <property type="match status" value="1"/>
</dbReference>
<keyword evidence="16" id="KW-1185">Reference proteome</keyword>
<keyword evidence="6" id="KW-0547">Nucleotide-binding</keyword>
<evidence type="ECO:0000256" key="9">
    <source>
        <dbReference type="ARBA" id="ARBA00022842"/>
    </source>
</evidence>
<evidence type="ECO:0000313" key="16">
    <source>
        <dbReference type="Proteomes" id="UP001152795"/>
    </source>
</evidence>